<protein>
    <submittedName>
        <fullName evidence="2">Putative MFS family arabinose efflux permease</fullName>
    </submittedName>
</protein>
<keyword evidence="3" id="KW-1185">Reference proteome</keyword>
<dbReference type="AlphaFoldDB" id="A0A2S6GKZ5"/>
<dbReference type="InterPro" id="IPR036259">
    <property type="entry name" value="MFS_trans_sf"/>
</dbReference>
<evidence type="ECO:0000313" key="2">
    <source>
        <dbReference type="EMBL" id="PPK65853.1"/>
    </source>
</evidence>
<dbReference type="SUPFAM" id="SSF103473">
    <property type="entry name" value="MFS general substrate transporter"/>
    <property type="match status" value="1"/>
</dbReference>
<feature type="transmembrane region" description="Helical" evidence="1">
    <location>
        <begin position="219"/>
        <end position="246"/>
    </location>
</feature>
<dbReference type="Proteomes" id="UP000239203">
    <property type="component" value="Unassembled WGS sequence"/>
</dbReference>
<proteinExistence type="predicted"/>
<sequence length="423" mass="43189">MSGPINGMQQYRRMLGLPGVRTLVILMFFARIPLSAASIVLTLHVAVGLGRGYGDAGLVGMAATIGIAVGAPLMGMAFDRYGLRPIVLAATVVETAFWTTAPHLPYPVLLPVAFVGGLLALPVMSIGRQAVAALVPEPMRRSAYSLDSISVELSFMIGPAVAVLLTTRFSTTTAATALGCGVAAVGLALAAVNPKVRAEHEEQQGGPRLSRRQWLTPELIRVFAVGGSAVFVLAGIDVTMVAALRAHGELDWAGLLIAVICTASAVGGLVHGVVKRSLPQVVLMALLGALTIPVGLFVGQWWVLALALIPCCVMCAPTIAATGEEVARLAPPAARGEATGLQSSALTLGGAAGAPVVGFVVDHSSPGWGFAMAGAGGLLIALVATVLGAVVARPRGSVEAADGDQQAQVVDARLRDTADVEQG</sequence>
<dbReference type="Gene3D" id="1.20.1250.20">
    <property type="entry name" value="MFS general substrate transporter like domains"/>
    <property type="match status" value="1"/>
</dbReference>
<name>A0A2S6GKZ5_9PSEU</name>
<gene>
    <name evidence="2" type="ORF">CLV40_112115</name>
</gene>
<keyword evidence="1" id="KW-0812">Transmembrane</keyword>
<comment type="caution">
    <text evidence="2">The sequence shown here is derived from an EMBL/GenBank/DDBJ whole genome shotgun (WGS) entry which is preliminary data.</text>
</comment>
<keyword evidence="1" id="KW-0472">Membrane</keyword>
<feature type="transmembrane region" description="Helical" evidence="1">
    <location>
        <begin position="252"/>
        <end position="274"/>
    </location>
</feature>
<dbReference type="EMBL" id="PTIX01000012">
    <property type="protein sequence ID" value="PPK65853.1"/>
    <property type="molecule type" value="Genomic_DNA"/>
</dbReference>
<feature type="transmembrane region" description="Helical" evidence="1">
    <location>
        <begin position="281"/>
        <end position="298"/>
    </location>
</feature>
<dbReference type="GO" id="GO:0022857">
    <property type="term" value="F:transmembrane transporter activity"/>
    <property type="evidence" value="ECO:0007669"/>
    <property type="project" value="InterPro"/>
</dbReference>
<organism evidence="2 3">
    <name type="scientific">Actinokineospora auranticolor</name>
    <dbReference type="NCBI Taxonomy" id="155976"/>
    <lineage>
        <taxon>Bacteria</taxon>
        <taxon>Bacillati</taxon>
        <taxon>Actinomycetota</taxon>
        <taxon>Actinomycetes</taxon>
        <taxon>Pseudonocardiales</taxon>
        <taxon>Pseudonocardiaceae</taxon>
        <taxon>Actinokineospora</taxon>
    </lineage>
</organism>
<feature type="transmembrane region" description="Helical" evidence="1">
    <location>
        <begin position="367"/>
        <end position="392"/>
    </location>
</feature>
<reference evidence="2 3" key="1">
    <citation type="submission" date="2018-02" db="EMBL/GenBank/DDBJ databases">
        <title>Genomic Encyclopedia of Archaeal and Bacterial Type Strains, Phase II (KMG-II): from individual species to whole genera.</title>
        <authorList>
            <person name="Goeker M."/>
        </authorList>
    </citation>
    <scope>NUCLEOTIDE SEQUENCE [LARGE SCALE GENOMIC DNA]</scope>
    <source>
        <strain evidence="2 3">YU 961-1</strain>
    </source>
</reference>
<dbReference type="Pfam" id="PF07690">
    <property type="entry name" value="MFS_1"/>
    <property type="match status" value="1"/>
</dbReference>
<feature type="transmembrane region" description="Helical" evidence="1">
    <location>
        <begin position="53"/>
        <end position="74"/>
    </location>
</feature>
<evidence type="ECO:0000256" key="1">
    <source>
        <dbReference type="SAM" id="Phobius"/>
    </source>
</evidence>
<feature type="transmembrane region" description="Helical" evidence="1">
    <location>
        <begin position="104"/>
        <end position="123"/>
    </location>
</feature>
<evidence type="ECO:0000313" key="3">
    <source>
        <dbReference type="Proteomes" id="UP000239203"/>
    </source>
</evidence>
<feature type="transmembrane region" description="Helical" evidence="1">
    <location>
        <begin position="144"/>
        <end position="165"/>
    </location>
</feature>
<dbReference type="RefSeq" id="WP_245931458.1">
    <property type="nucleotide sequence ID" value="NZ_CP154825.1"/>
</dbReference>
<dbReference type="InterPro" id="IPR011701">
    <property type="entry name" value="MFS"/>
</dbReference>
<dbReference type="PANTHER" id="PTHR23542">
    <property type="match status" value="1"/>
</dbReference>
<feature type="transmembrane region" description="Helical" evidence="1">
    <location>
        <begin position="20"/>
        <end position="47"/>
    </location>
</feature>
<accession>A0A2S6GKZ5</accession>
<feature type="transmembrane region" description="Helical" evidence="1">
    <location>
        <begin position="171"/>
        <end position="192"/>
    </location>
</feature>
<dbReference type="PANTHER" id="PTHR23542:SF1">
    <property type="entry name" value="MAJOR FACILITATOR SUPERFAMILY (MFS) PROFILE DOMAIN-CONTAINING PROTEIN"/>
    <property type="match status" value="1"/>
</dbReference>
<keyword evidence="1" id="KW-1133">Transmembrane helix</keyword>